<keyword evidence="1" id="KW-0472">Membrane</keyword>
<comment type="caution">
    <text evidence="2">The sequence shown here is derived from an EMBL/GenBank/DDBJ whole genome shotgun (WGS) entry which is preliminary data.</text>
</comment>
<dbReference type="EMBL" id="SOAU01000001">
    <property type="protein sequence ID" value="TDT17822.1"/>
    <property type="molecule type" value="Genomic_DNA"/>
</dbReference>
<name>A0A4R7I2I9_9ACTN</name>
<feature type="transmembrane region" description="Helical" evidence="1">
    <location>
        <begin position="178"/>
        <end position="196"/>
    </location>
</feature>
<evidence type="ECO:0008006" key="4">
    <source>
        <dbReference type="Google" id="ProtNLM"/>
    </source>
</evidence>
<evidence type="ECO:0000313" key="2">
    <source>
        <dbReference type="EMBL" id="TDT17822.1"/>
    </source>
</evidence>
<keyword evidence="1" id="KW-0812">Transmembrane</keyword>
<feature type="transmembrane region" description="Helical" evidence="1">
    <location>
        <begin position="89"/>
        <end position="109"/>
    </location>
</feature>
<organism evidence="2 3">
    <name type="scientific">Ilumatobacter fluminis</name>
    <dbReference type="NCBI Taxonomy" id="467091"/>
    <lineage>
        <taxon>Bacteria</taxon>
        <taxon>Bacillati</taxon>
        <taxon>Actinomycetota</taxon>
        <taxon>Acidimicrobiia</taxon>
        <taxon>Acidimicrobiales</taxon>
        <taxon>Ilumatobacteraceae</taxon>
        <taxon>Ilumatobacter</taxon>
    </lineage>
</organism>
<keyword evidence="1" id="KW-1133">Transmembrane helix</keyword>
<dbReference type="AlphaFoldDB" id="A0A4R7I2I9"/>
<sequence>MVVWESRRVTPPVVAGGIWASWWLLLRVTGQGYSLRPVYAGYQFVPADDLFDAPVSAVWSLHIQPPVWNLVVGAAGGWSPFGDALTLQLVTLALGIGLAASLCALLGALGAPPGWAVGLTALATLNAQVMLHAFEPRYDFAVATLTCLLVWTTTRPAGSRWAVAAPIVVSTTLAATRTLYHPVWLVGVVVLVLIAHRRVLRPANVAVAIAVPLVVIGGWAVKNQVVVERPTVSTLTGMNLLRSVSPATDETALEQMTTDGRISEIWRVGLARWALDGPCLDADQSGTGALDSPTRTLPRQYRTGAFDDGVVPNYNARCFLVAYDQASSDASTIIREHPGAWVRGRLWAANNWFGLPEVDPADRSALWTPLELGTRAALVGAPHPPLPDSWGAPSLWVHRTPVSILLITLSGAVLVTGVRRGVAVGRDGAAHLPEIVAAWTVAWTLVAGIAFELGEQVRFRNAIDPLVIGLGGWLLIDAVRRRRSGRDANSRDAALSQRNARP</sequence>
<accession>A0A4R7I2I9</accession>
<dbReference type="Proteomes" id="UP000294558">
    <property type="component" value="Unassembled WGS sequence"/>
</dbReference>
<protein>
    <recommendedName>
        <fullName evidence="4">Dolichyl-phosphate-mannose-protein mannosyltransferase</fullName>
    </recommendedName>
</protein>
<proteinExistence type="predicted"/>
<gene>
    <name evidence="2" type="ORF">BDK89_3435</name>
</gene>
<evidence type="ECO:0000256" key="1">
    <source>
        <dbReference type="SAM" id="Phobius"/>
    </source>
</evidence>
<reference evidence="2 3" key="1">
    <citation type="submission" date="2019-03" db="EMBL/GenBank/DDBJ databases">
        <title>Sequencing the genomes of 1000 actinobacteria strains.</title>
        <authorList>
            <person name="Klenk H.-P."/>
        </authorList>
    </citation>
    <scope>NUCLEOTIDE SEQUENCE [LARGE SCALE GENOMIC DNA]</scope>
    <source>
        <strain evidence="2 3">DSM 18936</strain>
    </source>
</reference>
<keyword evidence="3" id="KW-1185">Reference proteome</keyword>
<evidence type="ECO:0000313" key="3">
    <source>
        <dbReference type="Proteomes" id="UP000294558"/>
    </source>
</evidence>
<feature type="transmembrane region" description="Helical" evidence="1">
    <location>
        <begin position="203"/>
        <end position="221"/>
    </location>
</feature>